<evidence type="ECO:0000256" key="6">
    <source>
        <dbReference type="ARBA" id="ARBA00022842"/>
    </source>
</evidence>
<dbReference type="GO" id="GO:0003677">
    <property type="term" value="F:DNA binding"/>
    <property type="evidence" value="ECO:0007669"/>
    <property type="project" value="UniProtKB-UniRule"/>
</dbReference>
<protein>
    <recommendedName>
        <fullName evidence="12">CRISPR-associated endonuclease Cas9</fullName>
        <ecNumber evidence="12">3.1.-.-</ecNumber>
    </recommendedName>
</protein>
<feature type="active site" description="Proton acceptor for HNH nuclease domain" evidence="12">
    <location>
        <position position="878"/>
    </location>
</feature>
<dbReference type="Pfam" id="PF13395">
    <property type="entry name" value="HNH_4"/>
    <property type="match status" value="1"/>
</dbReference>
<keyword evidence="4 12" id="KW-0255">Endonuclease</keyword>
<evidence type="ECO:0000256" key="8">
    <source>
        <dbReference type="ARBA" id="ARBA00023118"/>
    </source>
</evidence>
<keyword evidence="10" id="KW-0464">Manganese</keyword>
<comment type="function">
    <text evidence="12">CRISPR (clustered regularly interspaced short palindromic repeat) is an adaptive immune system that provides protection against mobile genetic elements (viruses, transposable elements and conjugative plasmids). CRISPR clusters contain spacers, sequences complementary to antecedent mobile elements, and target invading nucleic acids. CRISPR clusters are transcribed and processed into CRISPR RNA (crRNA). In type II CRISPR systems correct processing of pre-crRNA requires a trans-encoded small RNA (tracrRNA), endogenous ribonuclease 3 (rnc) and this protein. The tracrRNA serves as a guide for ribonuclease 3-aided processing of pre-crRNA. Subsequently Cas9/crRNA/tracrRNA endonucleolytically cleaves linear or circular dsDNA target complementary to the spacer; Cas9 is inactive in the absence of the 2 guide RNAs (gRNA). Cas9 recognizes the protospacer adjacent motif (PAM) in the CRISPR repeat sequences to help distinguish self versus nonself, as targets within the bacterial CRISPR locus do not have PAMs. PAM recognition is also required for catalytic activity.</text>
</comment>
<keyword evidence="13" id="KW-0175">Coiled coil</keyword>
<dbReference type="GO" id="GO:0003723">
    <property type="term" value="F:RNA binding"/>
    <property type="evidence" value="ECO:0007669"/>
    <property type="project" value="UniProtKB-UniRule"/>
</dbReference>
<dbReference type="Gene3D" id="3.30.420.10">
    <property type="entry name" value="Ribonuclease H-like superfamily/Ribonuclease H"/>
    <property type="match status" value="3"/>
</dbReference>
<comment type="subunit">
    <text evidence="11 12">Monomer. Binds crRNA and tracrRNA.</text>
</comment>
<keyword evidence="5 12" id="KW-0378">Hydrolase</keyword>
<sequence>MKHILGLDLGSNSIGWAFVQQDFENKQGKIIATGSRIIPMDQGILGDFERGNTVSQTAERTTYRSTRRLRERHLLRRERLHRVLHILGFLPPHYDSQIDFTKRYGKFIDNAEPKIAYNNGNFIFMNSFNEMIEDFKKYQPQLFYKKSNGEESKIPYDWTIYYLRKKALSQKITQQELAWLILHFNQKRGYYQLRGEEETENPNKEVAFHSLKVVDVEAEAPNKKGEIWYTIRLENGWIYRRTSKIPLDDWKGKTRDFIVTTDLNDDGTIKLDKEGKEKRSFRAPDENDWNLLKKKTEHDIDFSGKPVGTYIYDHLLQNPNQKIKGKLVRTIERKYYKDELKAILAKQIALQPELFTETLLADCIRELYRKNETQQQNLLSKDFLHLFVEDIIFYQRPLRSKKSTIANCTLEKRSYIDKETNERKDTPIKVCAKSNPYYQEFRVLQWLQNLRIYEIETDREVTAEFIETAQDNEALFNFLMSQKEIDNESLLKYFLFAKNPQIKDKTAKIELKKWITTYRWNYVYDVADNSSKKYPMNETGYDLQRYMQKVEGLPTNFLTFDTTYRLWHLLYSVKDKVEFEKALKKFAQEYQLDEASFVDSFKNFKPYPNEYGSFSEKAIKKLLPLMRFGNHWDFNRIDVSTQKRIDDLINGVTNEEIRTIIREKAEKYQLNSETCFQGLPLWLAQYVVYNRHAEATDIEKWNSVNDLEAYLEDFKQHSLRNPIVEQVVTETLRVVRDVWQQYGGGQANFFDEIHIELGRELKKTAEERKQLSDKNQENENTNLRIKKLLAELKEDASIQNVRPYSLVQQELLKIYEEGVFSATDEVEEDIQKIRKKAEPSKADLQRYKLWLEQKYKSPYTGEVISLTKLFTEEYEIEHIIPQSRYYDDSLSNKVICESAVNKLKTNQLGLEFIQNHHGEKVRITGNKEVTIFTEEQYKEFVKKHYANNSAKQQKLLLNEIPEKMVARQLNDTRYISKYISEILSKIVRSDEKDEGVNSKNVIPCTGKITTALKQDWGLNDVWNELILPRFERMNQLTQTQLFTSYNDRLQKNLPTVPIEYSQGFQKKRIDHRHHAMDALVIACATREHINYMNNQHALDKSKDKKEKQQSRIDLRTILCEKKNNNWQFKKPWSTFTQEAKEALEHIVVSFKQNLRVINKATNYYEKWEEKNGVLVKKKVKQEGTNWAIRKKLHEDFPYGKVKYQVNFLKISENISKIDLIVDEFIKRQLEKIYVENHRKVNLTKKYLKENPIRDQKGEEVISTDFREENIKYRKRRPISVLSDRNRKTGITSIEKMLKTIAKVADNVLKRELFLYLEECNNDIDVAFSPEGIEQFNSKRKIPVYRLPFFEEGEKKNELGNKGKYVEAAKGTNLFFGVYQGKGKRTYATISLNEVIERQKQGLPSVPERNEKGEPLLFSLSPNDLVYVPMEGEIAETIDFNNLSKEQKERIYKTVSFTGNECHFVKSTIASLIKSYDAKSKIGELGSLNKLEVTISGDSRIKEVCIKLKVDRLGNITKA</sequence>
<dbReference type="InterPro" id="IPR041383">
    <property type="entry name" value="RuvC_III"/>
</dbReference>
<evidence type="ECO:0000313" key="15">
    <source>
        <dbReference type="EMBL" id="UZD40240.1"/>
    </source>
</evidence>
<feature type="binding site" evidence="12">
    <location>
        <position position="756"/>
    </location>
    <ligand>
        <name>Mg(2+)</name>
        <dbReference type="ChEBI" id="CHEBI:18420"/>
        <label>1</label>
    </ligand>
</feature>
<feature type="binding site" evidence="12">
    <location>
        <position position="760"/>
    </location>
    <ligand>
        <name>Mg(2+)</name>
        <dbReference type="ChEBI" id="CHEBI:18420"/>
        <label>2</label>
    </ligand>
</feature>
<evidence type="ECO:0000256" key="1">
    <source>
        <dbReference type="ARBA" id="ARBA00001946"/>
    </source>
</evidence>
<keyword evidence="7 12" id="KW-0694">RNA-binding</keyword>
<feature type="binding site" evidence="12">
    <location>
        <position position="8"/>
    </location>
    <ligand>
        <name>Mg(2+)</name>
        <dbReference type="ChEBI" id="CHEBI:18420"/>
        <label>1</label>
    </ligand>
</feature>
<dbReference type="EC" id="3.1.-.-" evidence="12"/>
<evidence type="ECO:0000256" key="12">
    <source>
        <dbReference type="HAMAP-Rule" id="MF_01480"/>
    </source>
</evidence>
<evidence type="ECO:0000256" key="7">
    <source>
        <dbReference type="ARBA" id="ARBA00022884"/>
    </source>
</evidence>
<dbReference type="Proteomes" id="UP001163262">
    <property type="component" value="Chromosome"/>
</dbReference>
<organism evidence="15 16">
    <name type="scientific">Capnocytophaga ochracea</name>
    <dbReference type="NCBI Taxonomy" id="1018"/>
    <lineage>
        <taxon>Bacteria</taxon>
        <taxon>Pseudomonadati</taxon>
        <taxon>Bacteroidota</taxon>
        <taxon>Flavobacteriia</taxon>
        <taxon>Flavobacteriales</taxon>
        <taxon>Flavobacteriaceae</taxon>
        <taxon>Capnocytophaga</taxon>
    </lineage>
</organism>
<dbReference type="InterPro" id="IPR003615">
    <property type="entry name" value="HNH_nuc"/>
</dbReference>
<feature type="domain" description="HNH Cas9-type" evidence="14">
    <location>
        <begin position="797"/>
        <end position="969"/>
    </location>
</feature>
<dbReference type="GO" id="GO:0046872">
    <property type="term" value="F:metal ion binding"/>
    <property type="evidence" value="ECO:0007669"/>
    <property type="project" value="UniProtKB-UniRule"/>
</dbReference>
<dbReference type="InterPro" id="IPR032239">
    <property type="entry name" value="Cas9-BH"/>
</dbReference>
<feature type="binding site" evidence="12">
    <location>
        <position position="1074"/>
    </location>
    <ligand>
        <name>Mg(2+)</name>
        <dbReference type="ChEBI" id="CHEBI:18420"/>
        <label>2</label>
    </ligand>
</feature>
<evidence type="ECO:0000256" key="4">
    <source>
        <dbReference type="ARBA" id="ARBA00022759"/>
    </source>
</evidence>
<comment type="similarity">
    <text evidence="12">Belongs to the CRISPR-associated Cas9 family.</text>
</comment>
<dbReference type="GO" id="GO:0004519">
    <property type="term" value="F:endonuclease activity"/>
    <property type="evidence" value="ECO:0007669"/>
    <property type="project" value="UniProtKB-UniRule"/>
</dbReference>
<evidence type="ECO:0000256" key="10">
    <source>
        <dbReference type="ARBA" id="ARBA00023211"/>
    </source>
</evidence>
<evidence type="ECO:0000259" key="14">
    <source>
        <dbReference type="PROSITE" id="PS51749"/>
    </source>
</evidence>
<dbReference type="PROSITE" id="PS51749">
    <property type="entry name" value="HNH_CAS9"/>
    <property type="match status" value="1"/>
</dbReference>
<dbReference type="RefSeq" id="WP_264860093.1">
    <property type="nucleotide sequence ID" value="NZ_CP110230.1"/>
</dbReference>
<feature type="binding site" evidence="12">
    <location>
        <position position="8"/>
    </location>
    <ligand>
        <name>Mg(2+)</name>
        <dbReference type="ChEBI" id="CHEBI:18420"/>
        <label>2</label>
    </ligand>
</feature>
<dbReference type="NCBIfam" id="TIGR01865">
    <property type="entry name" value="cas_Csn1"/>
    <property type="match status" value="1"/>
</dbReference>
<evidence type="ECO:0000256" key="5">
    <source>
        <dbReference type="ARBA" id="ARBA00022801"/>
    </source>
</evidence>
<dbReference type="GO" id="GO:0043571">
    <property type="term" value="P:maintenance of CRISPR repeat elements"/>
    <property type="evidence" value="ECO:0007669"/>
    <property type="project" value="UniProtKB-UniRule"/>
</dbReference>
<keyword evidence="2 12" id="KW-0540">Nuclease</keyword>
<proteinExistence type="inferred from homology"/>
<keyword evidence="8 12" id="KW-0051">Antiviral defense</keyword>
<comment type="domain">
    <text evidence="12">Has 2 endonuclease domains. The discontinuous RuvC-like domain cleaves the target DNA noncomplementary to crRNA while the HNH nuclease domain cleaves the target DNA complementary to crRNA.</text>
</comment>
<keyword evidence="3 12" id="KW-0479">Metal-binding</keyword>
<feature type="active site" description="For RuvC-like nuclease domain" evidence="12">
    <location>
        <position position="8"/>
    </location>
</feature>
<dbReference type="InterPro" id="IPR033114">
    <property type="entry name" value="HNH_CAS9"/>
</dbReference>
<dbReference type="GO" id="GO:0051607">
    <property type="term" value="P:defense response to virus"/>
    <property type="evidence" value="ECO:0007669"/>
    <property type="project" value="UniProtKB-UniRule"/>
</dbReference>
<gene>
    <name evidence="12" type="primary">cas9</name>
    <name evidence="15" type="ORF">OL231_08650</name>
</gene>
<dbReference type="Pfam" id="PF16593">
    <property type="entry name" value="Cas9-BH"/>
    <property type="match status" value="1"/>
</dbReference>
<feature type="binding site" evidence="12">
    <location>
        <position position="760"/>
    </location>
    <ligand>
        <name>Mg(2+)</name>
        <dbReference type="ChEBI" id="CHEBI:18420"/>
        <label>1</label>
    </ligand>
</feature>
<evidence type="ECO:0000256" key="9">
    <source>
        <dbReference type="ARBA" id="ARBA00023125"/>
    </source>
</evidence>
<dbReference type="EMBL" id="CP110230">
    <property type="protein sequence ID" value="UZD40240.1"/>
    <property type="molecule type" value="Genomic_DNA"/>
</dbReference>
<dbReference type="GO" id="GO:0016787">
    <property type="term" value="F:hydrolase activity"/>
    <property type="evidence" value="ECO:0007669"/>
    <property type="project" value="UniProtKB-KW"/>
</dbReference>
<evidence type="ECO:0000256" key="11">
    <source>
        <dbReference type="ARBA" id="ARBA00046380"/>
    </source>
</evidence>
<reference evidence="15" key="1">
    <citation type="submission" date="2022-10" db="EMBL/GenBank/DDBJ databases">
        <title>Complete genome sequence of Capnocytophaga ochracea KCOM 2812 isolated from actinomycosis lesion.</title>
        <authorList>
            <person name="Kook J.-K."/>
            <person name="Park S.-N."/>
            <person name="Lim Y.K."/>
        </authorList>
    </citation>
    <scope>NUCLEOTIDE SEQUENCE</scope>
    <source>
        <strain evidence="15">KCOM 28121</strain>
    </source>
</reference>
<evidence type="ECO:0000256" key="2">
    <source>
        <dbReference type="ARBA" id="ARBA00022722"/>
    </source>
</evidence>
<dbReference type="InterPro" id="IPR028629">
    <property type="entry name" value="Cas9"/>
</dbReference>
<accession>A0AA47A0Q6</accession>
<comment type="cofactor">
    <cofactor evidence="1 12">
        <name>Mg(2+)</name>
        <dbReference type="ChEBI" id="CHEBI:18420"/>
    </cofactor>
</comment>
<evidence type="ECO:0000256" key="13">
    <source>
        <dbReference type="SAM" id="Coils"/>
    </source>
</evidence>
<name>A0AA47A0Q6_CAPOC</name>
<evidence type="ECO:0000256" key="3">
    <source>
        <dbReference type="ARBA" id="ARBA00022723"/>
    </source>
</evidence>
<evidence type="ECO:0000313" key="16">
    <source>
        <dbReference type="Proteomes" id="UP001163262"/>
    </source>
</evidence>
<feature type="coiled-coil region" evidence="13">
    <location>
        <begin position="754"/>
        <end position="795"/>
    </location>
</feature>
<keyword evidence="9 12" id="KW-0238">DNA-binding</keyword>
<dbReference type="HAMAP" id="MF_01480">
    <property type="entry name" value="Cas9"/>
    <property type="match status" value="1"/>
</dbReference>
<keyword evidence="6 12" id="KW-0460">Magnesium</keyword>
<dbReference type="Pfam" id="PF18541">
    <property type="entry name" value="RuvC_III"/>
    <property type="match status" value="1"/>
</dbReference>
<dbReference type="InterPro" id="IPR036397">
    <property type="entry name" value="RNaseH_sf"/>
</dbReference>